<dbReference type="AlphaFoldDB" id="A0A072NMV9"/>
<dbReference type="OrthoDB" id="2596219at2"/>
<keyword evidence="1" id="KW-0472">Membrane</keyword>
<feature type="transmembrane region" description="Helical" evidence="1">
    <location>
        <begin position="33"/>
        <end position="49"/>
    </location>
</feature>
<proteinExistence type="predicted"/>
<feature type="transmembrane region" description="Helical" evidence="1">
    <location>
        <begin position="156"/>
        <end position="177"/>
    </location>
</feature>
<dbReference type="PATRIC" id="fig|1348973.3.peg.2139"/>
<feature type="transmembrane region" description="Helical" evidence="1">
    <location>
        <begin position="130"/>
        <end position="150"/>
    </location>
</feature>
<keyword evidence="1" id="KW-0812">Transmembrane</keyword>
<dbReference type="RefSeq" id="WP_035195592.1">
    <property type="nucleotide sequence ID" value="NZ_JJRY01000007.1"/>
</dbReference>
<name>A0A072NMV9_SCHAZ</name>
<evidence type="ECO:0000313" key="3">
    <source>
        <dbReference type="Proteomes" id="UP000027936"/>
    </source>
</evidence>
<dbReference type="EMBL" id="JJRY01000007">
    <property type="protein sequence ID" value="KEF38577.1"/>
    <property type="molecule type" value="Genomic_DNA"/>
</dbReference>
<evidence type="ECO:0000256" key="1">
    <source>
        <dbReference type="SAM" id="Phobius"/>
    </source>
</evidence>
<organism evidence="2 3">
    <name type="scientific">Schinkia azotoformans MEV2011</name>
    <dbReference type="NCBI Taxonomy" id="1348973"/>
    <lineage>
        <taxon>Bacteria</taxon>
        <taxon>Bacillati</taxon>
        <taxon>Bacillota</taxon>
        <taxon>Bacilli</taxon>
        <taxon>Bacillales</taxon>
        <taxon>Bacillaceae</taxon>
        <taxon>Calidifontibacillus/Schinkia group</taxon>
        <taxon>Schinkia</taxon>
    </lineage>
</organism>
<keyword evidence="1" id="KW-1133">Transmembrane helix</keyword>
<dbReference type="Proteomes" id="UP000027936">
    <property type="component" value="Unassembled WGS sequence"/>
</dbReference>
<feature type="transmembrane region" description="Helical" evidence="1">
    <location>
        <begin position="56"/>
        <end position="76"/>
    </location>
</feature>
<feature type="transmembrane region" description="Helical" evidence="1">
    <location>
        <begin position="9"/>
        <end position="27"/>
    </location>
</feature>
<reference evidence="2 3" key="1">
    <citation type="submission" date="2014-04" db="EMBL/GenBank/DDBJ databases">
        <title>Draft genome sequence of Bacillus azotoformans MEV2011, a (co-) denitrifying strain unable to grow in the presence of oxygen.</title>
        <authorList>
            <person name="Nielsen M."/>
            <person name="Schreiber L."/>
            <person name="Finster K."/>
            <person name="Schramm A."/>
        </authorList>
    </citation>
    <scope>NUCLEOTIDE SEQUENCE [LARGE SCALE GENOMIC DNA]</scope>
    <source>
        <strain evidence="2 3">MEV2011</strain>
    </source>
</reference>
<accession>A0A072NMV9</accession>
<comment type="caution">
    <text evidence="2">The sequence shown here is derived from an EMBL/GenBank/DDBJ whole genome shotgun (WGS) entry which is preliminary data.</text>
</comment>
<gene>
    <name evidence="2" type="ORF">M670_02203</name>
</gene>
<feature type="transmembrane region" description="Helical" evidence="1">
    <location>
        <begin position="88"/>
        <end position="110"/>
    </location>
</feature>
<protein>
    <submittedName>
        <fullName evidence="2">Uncharacterized protein</fullName>
    </submittedName>
</protein>
<evidence type="ECO:0000313" key="2">
    <source>
        <dbReference type="EMBL" id="KEF38577.1"/>
    </source>
</evidence>
<sequence length="187" mass="21237">MSEAFNKIFWGYLLILIEIHFLVIDIFPDPLGYYLIFSGISILLNDFPIGNKAKNIALALIFISIPTVFIEQNTGADQLGQLPFLSGWSIYVTVLGVLKLILVFYIFQLIMAIVNKHGDFALINRTTKTFYTYILIMVLTMIAHSFSINFSTDQFIVVSIISLVLGFIMEIVLLVLLRKMRKIDCEG</sequence>